<sequence length="648" mass="69848">MKMTELKCTACNGTLKFDENNPNIAVCEYCHTKYVIEDAGSDHARLGTPPPNWYAPQNSGSSSSGTSGSSGGKKATGWEPYGWKRGTALVCIGLVLVFAINAKGLIRRWNMDHPKKSDIMMDSQAVEVMGEEEEDFSSIPDTPFTGAFAMMAEAACGKPADEITPQELEKFQWLATKYTDMGSVLAVGYSYDDPYTSDTASLTWVPLSRDAAKLDTSQLARFTGLKKLDLSGSISSGDLSGLPIQGISCYSDSPAELAERLGDAAAQLKEVNITASLESLDGITAFTGAEKMSIYGGHLTDITMLANLKNVTSLTLDYCDDVTDFSVLSVMPWLKELSIESEGLRDIGFVSKMPELTSLTLEDTSILHVNGLEGNTTLTSLSIDRCGEMKDCGAISGLTGLQKLFLDIPYGCAEPDLNGLTGLTELTVSGFDNIGFLRNMPQLTTLTLDGCQISDTGAFAGLTGLKELNCSHVYGDLANWNFVGGIPGLEILDLSGVSTYEDVSSLFLIPTLQELYLNGMECELNFSKLAVNESLTTLEMDGMKFYTNVKISGGGGIYSIDYDKVSLDEHTDFLTNYPNLKNLSLADNTLTNVDFASSLGALETLNISGNYVTDLKPLETLKALKMVDSTGNPIENYRVLGDDVLILK</sequence>
<accession>G5IJJ5</accession>
<evidence type="ECO:0000256" key="3">
    <source>
        <dbReference type="SAM" id="MobiDB-lite"/>
    </source>
</evidence>
<gene>
    <name evidence="4" type="ORF">HMPREF9473_03673</name>
</gene>
<protein>
    <submittedName>
        <fullName evidence="4">Uncharacterized protein</fullName>
    </submittedName>
</protein>
<evidence type="ECO:0000313" key="5">
    <source>
        <dbReference type="Proteomes" id="UP000005384"/>
    </source>
</evidence>
<dbReference type="PANTHER" id="PTHR46652:SF3">
    <property type="entry name" value="LEUCINE-RICH REPEAT-CONTAINING PROTEIN 9"/>
    <property type="match status" value="1"/>
</dbReference>
<feature type="region of interest" description="Disordered" evidence="3">
    <location>
        <begin position="46"/>
        <end position="76"/>
    </location>
</feature>
<evidence type="ECO:0000313" key="4">
    <source>
        <dbReference type="EMBL" id="EHI58215.1"/>
    </source>
</evidence>
<comment type="caution">
    <text evidence="4">The sequence shown here is derived from an EMBL/GenBank/DDBJ whole genome shotgun (WGS) entry which is preliminary data.</text>
</comment>
<dbReference type="PANTHER" id="PTHR46652">
    <property type="entry name" value="LEUCINE-RICH REPEAT AND IQ DOMAIN-CONTAINING PROTEIN 1-RELATED"/>
    <property type="match status" value="1"/>
</dbReference>
<dbReference type="Proteomes" id="UP000005384">
    <property type="component" value="Unassembled WGS sequence"/>
</dbReference>
<dbReference type="InterPro" id="IPR032675">
    <property type="entry name" value="LRR_dom_sf"/>
</dbReference>
<dbReference type="EMBL" id="ADLN01000104">
    <property type="protein sequence ID" value="EHI58215.1"/>
    <property type="molecule type" value="Genomic_DNA"/>
</dbReference>
<evidence type="ECO:0000256" key="2">
    <source>
        <dbReference type="ARBA" id="ARBA00022737"/>
    </source>
</evidence>
<keyword evidence="5" id="KW-1185">Reference proteome</keyword>
<dbReference type="Gene3D" id="3.80.10.10">
    <property type="entry name" value="Ribonuclease Inhibitor"/>
    <property type="match status" value="2"/>
</dbReference>
<keyword evidence="2" id="KW-0677">Repeat</keyword>
<dbReference type="HOGENOM" id="CLU_424357_0_0_9"/>
<dbReference type="Pfam" id="PF12799">
    <property type="entry name" value="LRR_4"/>
    <property type="match status" value="1"/>
</dbReference>
<keyword evidence="1" id="KW-0433">Leucine-rich repeat</keyword>
<dbReference type="PATRIC" id="fig|742737.3.peg.3652"/>
<proteinExistence type="predicted"/>
<dbReference type="PROSITE" id="PS51450">
    <property type="entry name" value="LRR"/>
    <property type="match status" value="1"/>
</dbReference>
<dbReference type="AlphaFoldDB" id="G5IJJ5"/>
<evidence type="ECO:0000256" key="1">
    <source>
        <dbReference type="ARBA" id="ARBA00022614"/>
    </source>
</evidence>
<dbReference type="OrthoDB" id="1880473at2"/>
<organism evidence="4 5">
    <name type="scientific">Hungatella hathewayi WAL-18680</name>
    <dbReference type="NCBI Taxonomy" id="742737"/>
    <lineage>
        <taxon>Bacteria</taxon>
        <taxon>Bacillati</taxon>
        <taxon>Bacillota</taxon>
        <taxon>Clostridia</taxon>
        <taxon>Lachnospirales</taxon>
        <taxon>Lachnospiraceae</taxon>
        <taxon>Hungatella</taxon>
    </lineage>
</organism>
<name>G5IJJ5_9FIRM</name>
<dbReference type="RefSeq" id="WP_006781664.1">
    <property type="nucleotide sequence ID" value="NZ_CP040506.1"/>
</dbReference>
<reference evidence="4 5" key="1">
    <citation type="submission" date="2011-08" db="EMBL/GenBank/DDBJ databases">
        <title>The Genome Sequence of Clostridium hathewayi WAL-18680.</title>
        <authorList>
            <consortium name="The Broad Institute Genome Sequencing Platform"/>
            <person name="Earl A."/>
            <person name="Ward D."/>
            <person name="Feldgarden M."/>
            <person name="Gevers D."/>
            <person name="Finegold S.M."/>
            <person name="Summanen P.H."/>
            <person name="Molitoris D.R."/>
            <person name="Song M."/>
            <person name="Daigneault M."/>
            <person name="Allen-Vercoe E."/>
            <person name="Young S.K."/>
            <person name="Zeng Q."/>
            <person name="Gargeya S."/>
            <person name="Fitzgerald M."/>
            <person name="Haas B."/>
            <person name="Abouelleil A."/>
            <person name="Alvarado L."/>
            <person name="Arachchi H.M."/>
            <person name="Berlin A."/>
            <person name="Brown A."/>
            <person name="Chapman S.B."/>
            <person name="Chen Z."/>
            <person name="Dunbar C."/>
            <person name="Freedman E."/>
            <person name="Gearin G."/>
            <person name="Gellesch M."/>
            <person name="Goldberg J."/>
            <person name="Griggs A."/>
            <person name="Gujja S."/>
            <person name="Heiman D."/>
            <person name="Howarth C."/>
            <person name="Larson L."/>
            <person name="Lui A."/>
            <person name="MacDonald P.J.P."/>
            <person name="Montmayeur A."/>
            <person name="Murphy C."/>
            <person name="Neiman D."/>
            <person name="Pearson M."/>
            <person name="Priest M."/>
            <person name="Roberts A."/>
            <person name="Saif S."/>
            <person name="Shea T."/>
            <person name="Shenoy N."/>
            <person name="Sisk P."/>
            <person name="Stolte C."/>
            <person name="Sykes S."/>
            <person name="Wortman J."/>
            <person name="Nusbaum C."/>
            <person name="Birren B."/>
        </authorList>
    </citation>
    <scope>NUCLEOTIDE SEQUENCE [LARGE SCALE GENOMIC DNA]</scope>
    <source>
        <strain evidence="4 5">WAL-18680</strain>
    </source>
</reference>
<dbReference type="InterPro" id="IPR025875">
    <property type="entry name" value="Leu-rich_rpt_4"/>
</dbReference>
<dbReference type="InterPro" id="IPR001611">
    <property type="entry name" value="Leu-rich_rpt"/>
</dbReference>
<dbReference type="SUPFAM" id="SSF52058">
    <property type="entry name" value="L domain-like"/>
    <property type="match status" value="2"/>
</dbReference>
<dbReference type="InterPro" id="IPR050836">
    <property type="entry name" value="SDS22/Internalin_LRR"/>
</dbReference>